<gene>
    <name evidence="1" type="ORF">L210DRAFT_984724</name>
</gene>
<proteinExistence type="predicted"/>
<protein>
    <submittedName>
        <fullName evidence="1">Uncharacterized protein</fullName>
    </submittedName>
</protein>
<comment type="caution">
    <text evidence="1">The sequence shown here is derived from an EMBL/GenBank/DDBJ whole genome shotgun (WGS) entry which is preliminary data.</text>
</comment>
<evidence type="ECO:0000313" key="2">
    <source>
        <dbReference type="Proteomes" id="UP001194468"/>
    </source>
</evidence>
<reference evidence="1" key="2">
    <citation type="journal article" date="2020" name="Nat. Commun.">
        <title>Large-scale genome sequencing of mycorrhizal fungi provides insights into the early evolution of symbiotic traits.</title>
        <authorList>
            <person name="Miyauchi S."/>
            <person name="Kiss E."/>
            <person name="Kuo A."/>
            <person name="Drula E."/>
            <person name="Kohler A."/>
            <person name="Sanchez-Garcia M."/>
            <person name="Morin E."/>
            <person name="Andreopoulos B."/>
            <person name="Barry K.W."/>
            <person name="Bonito G."/>
            <person name="Buee M."/>
            <person name="Carver A."/>
            <person name="Chen C."/>
            <person name="Cichocki N."/>
            <person name="Clum A."/>
            <person name="Culley D."/>
            <person name="Crous P.W."/>
            <person name="Fauchery L."/>
            <person name="Girlanda M."/>
            <person name="Hayes R.D."/>
            <person name="Keri Z."/>
            <person name="LaButti K."/>
            <person name="Lipzen A."/>
            <person name="Lombard V."/>
            <person name="Magnuson J."/>
            <person name="Maillard F."/>
            <person name="Murat C."/>
            <person name="Nolan M."/>
            <person name="Ohm R.A."/>
            <person name="Pangilinan J."/>
            <person name="Pereira M.F."/>
            <person name="Perotto S."/>
            <person name="Peter M."/>
            <person name="Pfister S."/>
            <person name="Riley R."/>
            <person name="Sitrit Y."/>
            <person name="Stielow J.B."/>
            <person name="Szollosi G."/>
            <person name="Zifcakova L."/>
            <person name="Stursova M."/>
            <person name="Spatafora J.W."/>
            <person name="Tedersoo L."/>
            <person name="Vaario L.M."/>
            <person name="Yamada A."/>
            <person name="Yan M."/>
            <person name="Wang P."/>
            <person name="Xu J."/>
            <person name="Bruns T."/>
            <person name="Baldrian P."/>
            <person name="Vilgalys R."/>
            <person name="Dunand C."/>
            <person name="Henrissat B."/>
            <person name="Grigoriev I.V."/>
            <person name="Hibbett D."/>
            <person name="Nagy L.G."/>
            <person name="Martin F.M."/>
        </authorList>
    </citation>
    <scope>NUCLEOTIDE SEQUENCE</scope>
    <source>
        <strain evidence="1">BED1</strain>
    </source>
</reference>
<dbReference type="EMBL" id="WHUW01000047">
    <property type="protein sequence ID" value="KAF8431668.1"/>
    <property type="molecule type" value="Genomic_DNA"/>
</dbReference>
<keyword evidence="2" id="KW-1185">Reference proteome</keyword>
<accession>A0AAD4BJA9</accession>
<reference evidence="1" key="1">
    <citation type="submission" date="2019-10" db="EMBL/GenBank/DDBJ databases">
        <authorList>
            <consortium name="DOE Joint Genome Institute"/>
            <person name="Kuo A."/>
            <person name="Miyauchi S."/>
            <person name="Kiss E."/>
            <person name="Drula E."/>
            <person name="Kohler A."/>
            <person name="Sanchez-Garcia M."/>
            <person name="Andreopoulos B."/>
            <person name="Barry K.W."/>
            <person name="Bonito G."/>
            <person name="Buee M."/>
            <person name="Carver A."/>
            <person name="Chen C."/>
            <person name="Cichocki N."/>
            <person name="Clum A."/>
            <person name="Culley D."/>
            <person name="Crous P.W."/>
            <person name="Fauchery L."/>
            <person name="Girlanda M."/>
            <person name="Hayes R."/>
            <person name="Keri Z."/>
            <person name="LaButti K."/>
            <person name="Lipzen A."/>
            <person name="Lombard V."/>
            <person name="Magnuson J."/>
            <person name="Maillard F."/>
            <person name="Morin E."/>
            <person name="Murat C."/>
            <person name="Nolan M."/>
            <person name="Ohm R."/>
            <person name="Pangilinan J."/>
            <person name="Pereira M."/>
            <person name="Perotto S."/>
            <person name="Peter M."/>
            <person name="Riley R."/>
            <person name="Sitrit Y."/>
            <person name="Stielow B."/>
            <person name="Szollosi G."/>
            <person name="Zifcakova L."/>
            <person name="Stursova M."/>
            <person name="Spatafora J.W."/>
            <person name="Tedersoo L."/>
            <person name="Vaario L.-M."/>
            <person name="Yamada A."/>
            <person name="Yan M."/>
            <person name="Wang P."/>
            <person name="Xu J."/>
            <person name="Bruns T."/>
            <person name="Baldrian P."/>
            <person name="Vilgalys R."/>
            <person name="Henrissat B."/>
            <person name="Grigoriev I.V."/>
            <person name="Hibbett D."/>
            <person name="Nagy L.G."/>
            <person name="Martin F.M."/>
        </authorList>
    </citation>
    <scope>NUCLEOTIDE SEQUENCE</scope>
    <source>
        <strain evidence="1">BED1</strain>
    </source>
</reference>
<evidence type="ECO:0000313" key="1">
    <source>
        <dbReference type="EMBL" id="KAF8431668.1"/>
    </source>
</evidence>
<name>A0AAD4BJA9_BOLED</name>
<sequence>MKPNPFEVKADEITQASIHLCLAKEDTKAASSSSLPPLHPEITSSVLIDNGIELEEEQYIMFVLIEPWVACD</sequence>
<dbReference type="Proteomes" id="UP001194468">
    <property type="component" value="Unassembled WGS sequence"/>
</dbReference>
<dbReference type="AlphaFoldDB" id="A0AAD4BJA9"/>
<organism evidence="1 2">
    <name type="scientific">Boletus edulis BED1</name>
    <dbReference type="NCBI Taxonomy" id="1328754"/>
    <lineage>
        <taxon>Eukaryota</taxon>
        <taxon>Fungi</taxon>
        <taxon>Dikarya</taxon>
        <taxon>Basidiomycota</taxon>
        <taxon>Agaricomycotina</taxon>
        <taxon>Agaricomycetes</taxon>
        <taxon>Agaricomycetidae</taxon>
        <taxon>Boletales</taxon>
        <taxon>Boletineae</taxon>
        <taxon>Boletaceae</taxon>
        <taxon>Boletoideae</taxon>
        <taxon>Boletus</taxon>
    </lineage>
</organism>